<keyword evidence="8" id="KW-0249">Electron transport</keyword>
<evidence type="ECO:0000256" key="2">
    <source>
        <dbReference type="ARBA" id="ARBA00004651"/>
    </source>
</evidence>
<feature type="domain" description="Cytochrome b561 bacterial/Ni-hydrogenase" evidence="14">
    <location>
        <begin position="16"/>
        <end position="183"/>
    </location>
</feature>
<evidence type="ECO:0000259" key="14">
    <source>
        <dbReference type="Pfam" id="PF01292"/>
    </source>
</evidence>
<dbReference type="GO" id="GO:0046872">
    <property type="term" value="F:metal ion binding"/>
    <property type="evidence" value="ECO:0007669"/>
    <property type="project" value="UniProtKB-KW"/>
</dbReference>
<evidence type="ECO:0000256" key="3">
    <source>
        <dbReference type="ARBA" id="ARBA00022448"/>
    </source>
</evidence>
<comment type="cofactor">
    <cofactor evidence="1">
        <name>heme b</name>
        <dbReference type="ChEBI" id="CHEBI:60344"/>
    </cofactor>
</comment>
<keyword evidence="16" id="KW-1185">Reference proteome</keyword>
<evidence type="ECO:0000256" key="9">
    <source>
        <dbReference type="ARBA" id="ARBA00022989"/>
    </source>
</evidence>
<evidence type="ECO:0000256" key="8">
    <source>
        <dbReference type="ARBA" id="ARBA00022982"/>
    </source>
</evidence>
<evidence type="ECO:0000313" key="15">
    <source>
        <dbReference type="EMBL" id="PAX07111.1"/>
    </source>
</evidence>
<feature type="transmembrane region" description="Helical" evidence="13">
    <location>
        <begin position="150"/>
        <end position="171"/>
    </location>
</feature>
<comment type="subcellular location">
    <subcellularLocation>
        <location evidence="2">Cell membrane</location>
        <topology evidence="2">Multi-pass membrane protein</topology>
    </subcellularLocation>
</comment>
<comment type="caution">
    <text evidence="15">The sequence shown here is derived from an EMBL/GenBank/DDBJ whole genome shotgun (WGS) entry which is preliminary data.</text>
</comment>
<evidence type="ECO:0000256" key="7">
    <source>
        <dbReference type="ARBA" id="ARBA00022723"/>
    </source>
</evidence>
<evidence type="ECO:0000256" key="1">
    <source>
        <dbReference type="ARBA" id="ARBA00001970"/>
    </source>
</evidence>
<keyword evidence="11 13" id="KW-0472">Membrane</keyword>
<dbReference type="AlphaFoldDB" id="A0A2A2SDL4"/>
<dbReference type="EMBL" id="NSLI01000004">
    <property type="protein sequence ID" value="PAX07111.1"/>
    <property type="molecule type" value="Genomic_DNA"/>
</dbReference>
<evidence type="ECO:0000256" key="13">
    <source>
        <dbReference type="SAM" id="Phobius"/>
    </source>
</evidence>
<keyword evidence="5" id="KW-0349">Heme</keyword>
<dbReference type="GO" id="GO:0005886">
    <property type="term" value="C:plasma membrane"/>
    <property type="evidence" value="ECO:0007669"/>
    <property type="project" value="UniProtKB-SubCell"/>
</dbReference>
<evidence type="ECO:0000313" key="16">
    <source>
        <dbReference type="Proteomes" id="UP000218151"/>
    </source>
</evidence>
<keyword evidence="6 13" id="KW-0812">Transmembrane</keyword>
<comment type="similarity">
    <text evidence="12">Belongs to the cytochrome b561 family.</text>
</comment>
<feature type="transmembrane region" description="Helical" evidence="13">
    <location>
        <begin position="92"/>
        <end position="116"/>
    </location>
</feature>
<evidence type="ECO:0000256" key="6">
    <source>
        <dbReference type="ARBA" id="ARBA00022692"/>
    </source>
</evidence>
<dbReference type="PANTHER" id="PTHR30529:SF1">
    <property type="entry name" value="CYTOCHROME B561 HOMOLOG 2"/>
    <property type="match status" value="1"/>
</dbReference>
<evidence type="ECO:0000256" key="12">
    <source>
        <dbReference type="ARBA" id="ARBA00037975"/>
    </source>
</evidence>
<evidence type="ECO:0000256" key="11">
    <source>
        <dbReference type="ARBA" id="ARBA00023136"/>
    </source>
</evidence>
<dbReference type="InterPro" id="IPR016174">
    <property type="entry name" value="Di-haem_cyt_TM"/>
</dbReference>
<gene>
    <name evidence="15" type="ORF">CKY28_13780</name>
</gene>
<keyword evidence="9 13" id="KW-1133">Transmembrane helix</keyword>
<evidence type="ECO:0000256" key="5">
    <source>
        <dbReference type="ARBA" id="ARBA00022617"/>
    </source>
</evidence>
<feature type="transmembrane region" description="Helical" evidence="13">
    <location>
        <begin position="50"/>
        <end position="71"/>
    </location>
</feature>
<dbReference type="RefSeq" id="WP_095998935.1">
    <property type="nucleotide sequence ID" value="NZ_NSLI01000004.1"/>
</dbReference>
<evidence type="ECO:0000256" key="4">
    <source>
        <dbReference type="ARBA" id="ARBA00022475"/>
    </source>
</evidence>
<dbReference type="Proteomes" id="UP000218151">
    <property type="component" value="Unassembled WGS sequence"/>
</dbReference>
<sequence>MATVAERQDRVSHSGYSKVAIALHWTIAVLILGNIAGALVAESLGDEMEAWIFSVHKSIGLTVLALSLFRLGWRISHGFPRLPGDTPGWDAVLARATHVAFYFLMIAVPLAGWAMVSAGPRPLHWFWLFDVPKLPVSRALAGVAHEAHEILAFATLGLAVLHVAGALKHHLIDRDDVLQRMLPLVRRRA</sequence>
<proteinExistence type="inferred from homology"/>
<keyword evidence="7" id="KW-0479">Metal-binding</keyword>
<dbReference type="SUPFAM" id="SSF81342">
    <property type="entry name" value="Transmembrane di-heme cytochromes"/>
    <property type="match status" value="1"/>
</dbReference>
<dbReference type="PANTHER" id="PTHR30529">
    <property type="entry name" value="CYTOCHROME B561"/>
    <property type="match status" value="1"/>
</dbReference>
<dbReference type="Pfam" id="PF01292">
    <property type="entry name" value="Ni_hydr_CYTB"/>
    <property type="match status" value="1"/>
</dbReference>
<dbReference type="GO" id="GO:0009055">
    <property type="term" value="F:electron transfer activity"/>
    <property type="evidence" value="ECO:0007669"/>
    <property type="project" value="InterPro"/>
</dbReference>
<dbReference type="GO" id="GO:0020037">
    <property type="term" value="F:heme binding"/>
    <property type="evidence" value="ECO:0007669"/>
    <property type="project" value="TreeGrafter"/>
</dbReference>
<feature type="transmembrane region" description="Helical" evidence="13">
    <location>
        <begin position="21"/>
        <end position="44"/>
    </location>
</feature>
<name>A0A2A2SDL4_9SPHN</name>
<protein>
    <submittedName>
        <fullName evidence="15">Cytochrome B</fullName>
    </submittedName>
</protein>
<dbReference type="InterPro" id="IPR011577">
    <property type="entry name" value="Cyt_b561_bac/Ni-Hgenase"/>
</dbReference>
<dbReference type="GO" id="GO:0022904">
    <property type="term" value="P:respiratory electron transport chain"/>
    <property type="evidence" value="ECO:0007669"/>
    <property type="project" value="InterPro"/>
</dbReference>
<dbReference type="OrthoDB" id="1247465at2"/>
<organism evidence="15 16">
    <name type="scientific">Sphingomonas lenta</name>
    <dbReference type="NCBI Taxonomy" id="1141887"/>
    <lineage>
        <taxon>Bacteria</taxon>
        <taxon>Pseudomonadati</taxon>
        <taxon>Pseudomonadota</taxon>
        <taxon>Alphaproteobacteria</taxon>
        <taxon>Sphingomonadales</taxon>
        <taxon>Sphingomonadaceae</taxon>
        <taxon>Sphingomonas</taxon>
    </lineage>
</organism>
<dbReference type="InterPro" id="IPR052168">
    <property type="entry name" value="Cytochrome_b561_oxidase"/>
</dbReference>
<keyword evidence="4" id="KW-1003">Cell membrane</keyword>
<evidence type="ECO:0000256" key="10">
    <source>
        <dbReference type="ARBA" id="ARBA00023004"/>
    </source>
</evidence>
<reference evidence="16" key="1">
    <citation type="submission" date="2017-09" db="EMBL/GenBank/DDBJ databases">
        <authorList>
            <person name="Feng G."/>
            <person name="Zhu H."/>
        </authorList>
    </citation>
    <scope>NUCLEOTIDE SEQUENCE [LARGE SCALE GENOMIC DNA]</scope>
    <source>
        <strain evidence="16">1PNM-20</strain>
    </source>
</reference>
<accession>A0A2A2SDL4</accession>
<keyword evidence="10" id="KW-0408">Iron</keyword>
<keyword evidence="3" id="KW-0813">Transport</keyword>